<comment type="caution">
    <text evidence="1">The sequence shown here is derived from an EMBL/GenBank/DDBJ whole genome shotgun (WGS) entry which is preliminary data.</text>
</comment>
<name>A0A1C7YWE6_PSESX</name>
<evidence type="ECO:0000313" key="2">
    <source>
        <dbReference type="Proteomes" id="UP000093104"/>
    </source>
</evidence>
<proteinExistence type="predicted"/>
<reference evidence="1 2" key="1">
    <citation type="submission" date="2015-07" db="EMBL/GenBank/DDBJ databases">
        <title>Draft genome sequence of a diazotrophic, plant growth-promoting rhizobacterium of the Pseudomonas syringae complex.</title>
        <authorList>
            <person name="Patten C.L."/>
            <person name="Jeong H."/>
        </authorList>
    </citation>
    <scope>NUCLEOTIDE SEQUENCE [LARGE SCALE GENOMIC DNA]</scope>
    <source>
        <strain evidence="1 2">GR12-2</strain>
    </source>
</reference>
<evidence type="ECO:0000313" key="1">
    <source>
        <dbReference type="EMBL" id="OCR22042.1"/>
    </source>
</evidence>
<dbReference type="Proteomes" id="UP000093104">
    <property type="component" value="Unassembled WGS sequence"/>
</dbReference>
<dbReference type="EMBL" id="LGSI01000071">
    <property type="protein sequence ID" value="OCR22042.1"/>
    <property type="molecule type" value="Genomic_DNA"/>
</dbReference>
<sequence>MAISIVLFPLSLLVYGVANFKAVWREHVRMVTLNSKVAAGSATIRDLTSVLADLRERGDQAAGKLAAIADASRIAGITREKSMTRCC</sequence>
<organism evidence="1 2">
    <name type="scientific">Pseudomonas syringae</name>
    <dbReference type="NCBI Taxonomy" id="317"/>
    <lineage>
        <taxon>Bacteria</taxon>
        <taxon>Pseudomonadati</taxon>
        <taxon>Pseudomonadota</taxon>
        <taxon>Gammaproteobacteria</taxon>
        <taxon>Pseudomonadales</taxon>
        <taxon>Pseudomonadaceae</taxon>
        <taxon>Pseudomonas</taxon>
    </lineage>
</organism>
<dbReference type="AlphaFoldDB" id="A0A1C7YWE6"/>
<accession>A0A1C7YWE6</accession>
<protein>
    <submittedName>
        <fullName evidence="1">Uncharacterized protein</fullName>
    </submittedName>
</protein>
<gene>
    <name evidence="1" type="ORF">AFK24_26725</name>
</gene>